<gene>
    <name evidence="1" type="ORF">AN618_02060</name>
</gene>
<keyword evidence="2" id="KW-1185">Reference proteome</keyword>
<proteinExistence type="predicted"/>
<dbReference type="InParanoid" id="A0A140LE93"/>
<evidence type="ECO:0000313" key="1">
    <source>
        <dbReference type="EMBL" id="KXG78868.1"/>
    </source>
</evidence>
<accession>A0A140LE93</accession>
<comment type="caution">
    <text evidence="1">The sequence shown here is derived from an EMBL/GenBank/DDBJ whole genome shotgun (WGS) entry which is preliminary data.</text>
</comment>
<organism evidence="1 2">
    <name type="scientific">Fervidicola ferrireducens</name>
    <dbReference type="NCBI Taxonomy" id="520764"/>
    <lineage>
        <taxon>Bacteria</taxon>
        <taxon>Bacillati</taxon>
        <taxon>Bacillota</taxon>
        <taxon>Clostridia</taxon>
        <taxon>Thermosediminibacterales</taxon>
        <taxon>Thermosediminibacteraceae</taxon>
        <taxon>Fervidicola</taxon>
    </lineage>
</organism>
<reference evidence="1 2" key="1">
    <citation type="submission" date="2015-12" db="EMBL/GenBank/DDBJ databases">
        <title>Draft genome sequnece of Fervidicola ferrireducens strain Y170.</title>
        <authorList>
            <person name="Patel B.K."/>
        </authorList>
    </citation>
    <scope>NUCLEOTIDE SEQUENCE [LARGE SCALE GENOMIC DNA]</scope>
    <source>
        <strain evidence="1 2">Y170</strain>
    </source>
</reference>
<dbReference type="Proteomes" id="UP000070427">
    <property type="component" value="Unassembled WGS sequence"/>
</dbReference>
<dbReference type="AlphaFoldDB" id="A0A140LE93"/>
<sequence length="348" mass="40709">MDRVYFENHLPVGGFVWIENLEENSILPDAARPPFITYKNNDCLCKVIHPLEKNPLLYRELANLYPSKENITSFAKKYGLLRRENGEIIDKHKNVFKPACSYSTWIESIIEMHCMVFLLDLIKNEDDVLASKILHITENGQCALVSAIIPVERIGLDWYKDLVKIWPDFMNGDDSKVGQYQKKYPDVLSLCFWNTTKRGIEVLKHLFRFPWEEEVYKKLKALDNSVEFLRYLMLRKISEVYENGLSVKFLVDIDTKVKSSSIGVEKYLVPEDLYTALFVQLEMEILNTRELRQCEYCGDWFIATDKRQKYCPEFIKVVNPYTGEVKKVPTGKHCKVYAYRQKNKGIPS</sequence>
<dbReference type="RefSeq" id="WP_066350950.1">
    <property type="nucleotide sequence ID" value="NZ_LOED01000001.1"/>
</dbReference>
<dbReference type="OrthoDB" id="9790489at2"/>
<dbReference type="EMBL" id="LOED01000001">
    <property type="protein sequence ID" value="KXG78868.1"/>
    <property type="molecule type" value="Genomic_DNA"/>
</dbReference>
<protein>
    <submittedName>
        <fullName evidence="1">Uncharacterized protein</fullName>
    </submittedName>
</protein>
<evidence type="ECO:0000313" key="2">
    <source>
        <dbReference type="Proteomes" id="UP000070427"/>
    </source>
</evidence>
<name>A0A140LE93_9FIRM</name>
<dbReference type="STRING" id="520764.AN618_02060"/>